<dbReference type="EMBL" id="CP130318">
    <property type="protein sequence ID" value="WNQ12093.1"/>
    <property type="molecule type" value="Genomic_DNA"/>
</dbReference>
<keyword evidence="1" id="KW-0472">Membrane</keyword>
<feature type="transmembrane region" description="Helical" evidence="1">
    <location>
        <begin position="29"/>
        <end position="48"/>
    </location>
</feature>
<keyword evidence="1" id="KW-1133">Transmembrane helix</keyword>
<reference evidence="2 3" key="1">
    <citation type="submission" date="2022-02" db="EMBL/GenBank/DDBJ databases">
        <title>Paenibacillus sp. MBLB1776 Whole Genome Shotgun Sequencing.</title>
        <authorList>
            <person name="Hwang C.Y."/>
            <person name="Cho E.-S."/>
            <person name="Seo M.-J."/>
        </authorList>
    </citation>
    <scope>NUCLEOTIDE SEQUENCE [LARGE SCALE GENOMIC DNA]</scope>
    <source>
        <strain evidence="2 3">MBLB1776</strain>
    </source>
</reference>
<evidence type="ECO:0000313" key="2">
    <source>
        <dbReference type="EMBL" id="WNQ12093.1"/>
    </source>
</evidence>
<dbReference type="KEGG" id="paun:MJA45_03255"/>
<keyword evidence="1" id="KW-0812">Transmembrane</keyword>
<organism evidence="2 3">
    <name type="scientific">Paenibacillus aurantius</name>
    <dbReference type="NCBI Taxonomy" id="2918900"/>
    <lineage>
        <taxon>Bacteria</taxon>
        <taxon>Bacillati</taxon>
        <taxon>Bacillota</taxon>
        <taxon>Bacilli</taxon>
        <taxon>Bacillales</taxon>
        <taxon>Paenibacillaceae</taxon>
        <taxon>Paenibacillus</taxon>
    </lineage>
</organism>
<evidence type="ECO:0000256" key="1">
    <source>
        <dbReference type="SAM" id="Phobius"/>
    </source>
</evidence>
<sequence>MLKGMIAFALLYLYEWRYLKRHARKRRTYYLVFGCLTSAFLYSLLVYYTRESPGAGTLLLRLFGPLQNVLVPKTVVER</sequence>
<gene>
    <name evidence="2" type="ORF">MJA45_03255</name>
</gene>
<dbReference type="Proteomes" id="UP001305702">
    <property type="component" value="Chromosome"/>
</dbReference>
<accession>A0AA96LFH4</accession>
<protein>
    <submittedName>
        <fullName evidence="2">Uncharacterized protein</fullName>
    </submittedName>
</protein>
<dbReference type="AlphaFoldDB" id="A0AA96LFH4"/>
<dbReference type="RefSeq" id="WP_315605870.1">
    <property type="nucleotide sequence ID" value="NZ_CP130318.1"/>
</dbReference>
<keyword evidence="3" id="KW-1185">Reference proteome</keyword>
<proteinExistence type="predicted"/>
<evidence type="ECO:0000313" key="3">
    <source>
        <dbReference type="Proteomes" id="UP001305702"/>
    </source>
</evidence>
<name>A0AA96LFH4_9BACL</name>